<gene>
    <name evidence="3" type="primary">CIA1</name>
    <name evidence="5" type="ORF">IW261DRAFT_1568034</name>
</gene>
<evidence type="ECO:0000256" key="4">
    <source>
        <dbReference type="PROSITE-ProRule" id="PRU00221"/>
    </source>
</evidence>
<evidence type="ECO:0000256" key="3">
    <source>
        <dbReference type="HAMAP-Rule" id="MF_03037"/>
    </source>
</evidence>
<organism evidence="5 6">
    <name type="scientific">Armillaria novae-zelandiae</name>
    <dbReference type="NCBI Taxonomy" id="153914"/>
    <lineage>
        <taxon>Eukaryota</taxon>
        <taxon>Fungi</taxon>
        <taxon>Dikarya</taxon>
        <taxon>Basidiomycota</taxon>
        <taxon>Agaricomycotina</taxon>
        <taxon>Agaricomycetes</taxon>
        <taxon>Agaricomycetidae</taxon>
        <taxon>Agaricales</taxon>
        <taxon>Marasmiineae</taxon>
        <taxon>Physalacriaceae</taxon>
        <taxon>Armillaria</taxon>
    </lineage>
</organism>
<dbReference type="SMART" id="SM00320">
    <property type="entry name" value="WD40"/>
    <property type="match status" value="7"/>
</dbReference>
<reference evidence="5" key="1">
    <citation type="submission" date="2023-06" db="EMBL/GenBank/DDBJ databases">
        <authorList>
            <consortium name="Lawrence Berkeley National Laboratory"/>
            <person name="Ahrendt S."/>
            <person name="Sahu N."/>
            <person name="Indic B."/>
            <person name="Wong-Bajracharya J."/>
            <person name="Merenyi Z."/>
            <person name="Ke H.-M."/>
            <person name="Monk M."/>
            <person name="Kocsube S."/>
            <person name="Drula E."/>
            <person name="Lipzen A."/>
            <person name="Balint B."/>
            <person name="Henrissat B."/>
            <person name="Andreopoulos B."/>
            <person name="Martin F.M."/>
            <person name="Harder C.B."/>
            <person name="Rigling D."/>
            <person name="Ford K.L."/>
            <person name="Foster G.D."/>
            <person name="Pangilinan J."/>
            <person name="Papanicolaou A."/>
            <person name="Barry K."/>
            <person name="LaButti K."/>
            <person name="Viragh M."/>
            <person name="Koriabine M."/>
            <person name="Yan M."/>
            <person name="Riley R."/>
            <person name="Champramary S."/>
            <person name="Plett K.L."/>
            <person name="Tsai I.J."/>
            <person name="Slot J."/>
            <person name="Sipos G."/>
            <person name="Plett J."/>
            <person name="Nagy L.G."/>
            <person name="Grigoriev I.V."/>
        </authorList>
    </citation>
    <scope>NUCLEOTIDE SEQUENCE</scope>
    <source>
        <strain evidence="5">ICMP 16352</strain>
    </source>
</reference>
<comment type="caution">
    <text evidence="5">The sequence shown here is derived from an EMBL/GenBank/DDBJ whole genome shotgun (WGS) entry which is preliminary data.</text>
</comment>
<comment type="function">
    <text evidence="3">Essential component of the cytosolic iron-sulfur (Fe/S) protein assembly machinery. Required for the maturation of extramitochondrial Fe/S proteins.</text>
</comment>
<dbReference type="GO" id="GO:0016226">
    <property type="term" value="P:iron-sulfur cluster assembly"/>
    <property type="evidence" value="ECO:0007669"/>
    <property type="project" value="UniProtKB-UniRule"/>
</dbReference>
<feature type="repeat" description="WD" evidence="4">
    <location>
        <begin position="62"/>
        <end position="94"/>
    </location>
</feature>
<keyword evidence="2" id="KW-0677">Repeat</keyword>
<feature type="repeat" description="WD" evidence="4">
    <location>
        <begin position="204"/>
        <end position="235"/>
    </location>
</feature>
<proteinExistence type="inferred from homology"/>
<feature type="repeat" description="WD" evidence="4">
    <location>
        <begin position="280"/>
        <end position="317"/>
    </location>
</feature>
<feature type="repeat" description="WD" evidence="4">
    <location>
        <begin position="15"/>
        <end position="46"/>
    </location>
</feature>
<feature type="repeat" description="WD" evidence="4">
    <location>
        <begin position="249"/>
        <end position="279"/>
    </location>
</feature>
<evidence type="ECO:0000313" key="5">
    <source>
        <dbReference type="EMBL" id="KAK0475119.1"/>
    </source>
</evidence>
<protein>
    <recommendedName>
        <fullName evidence="3">Probable cytosolic iron-sulfur protein assembly protein 1</fullName>
    </recommendedName>
</protein>
<dbReference type="PANTHER" id="PTHR19920">
    <property type="entry name" value="WD40 PROTEIN CIAO1"/>
    <property type="match status" value="1"/>
</dbReference>
<dbReference type="GO" id="GO:0097361">
    <property type="term" value="C:cytosolic [4Fe-4S] assembly targeting complex"/>
    <property type="evidence" value="ECO:0007669"/>
    <property type="project" value="InterPro"/>
</dbReference>
<dbReference type="Pfam" id="PF00400">
    <property type="entry name" value="WD40"/>
    <property type="match status" value="6"/>
</dbReference>
<dbReference type="PANTHER" id="PTHR19920:SF0">
    <property type="entry name" value="CYTOSOLIC IRON-SULFUR PROTEIN ASSEMBLY PROTEIN CIAO1-RELATED"/>
    <property type="match status" value="1"/>
</dbReference>
<dbReference type="Gene3D" id="2.130.10.10">
    <property type="entry name" value="YVTN repeat-like/Quinoprotein amine dehydrogenase"/>
    <property type="match status" value="1"/>
</dbReference>
<dbReference type="EMBL" id="JAUEPR010000024">
    <property type="protein sequence ID" value="KAK0475119.1"/>
    <property type="molecule type" value="Genomic_DNA"/>
</dbReference>
<dbReference type="SUPFAM" id="SSF50978">
    <property type="entry name" value="WD40 repeat-like"/>
    <property type="match status" value="1"/>
</dbReference>
<name>A0AA39P075_9AGAR</name>
<dbReference type="HAMAP" id="MF_03037">
    <property type="entry name" value="ciao1"/>
    <property type="match status" value="1"/>
</dbReference>
<dbReference type="AlphaFoldDB" id="A0AA39P075"/>
<accession>A0AA39P075</accession>
<dbReference type="PROSITE" id="PS00678">
    <property type="entry name" value="WD_REPEATS_1"/>
    <property type="match status" value="1"/>
</dbReference>
<dbReference type="InterPro" id="IPR036322">
    <property type="entry name" value="WD40_repeat_dom_sf"/>
</dbReference>
<comment type="similarity">
    <text evidence="3">Belongs to the WD repeat CIA1 family.</text>
</comment>
<dbReference type="InterPro" id="IPR019775">
    <property type="entry name" value="WD40_repeat_CS"/>
</dbReference>
<keyword evidence="1 4" id="KW-0853">WD repeat</keyword>
<dbReference type="InterPro" id="IPR015943">
    <property type="entry name" value="WD40/YVTN_repeat-like_dom_sf"/>
</dbReference>
<dbReference type="PROSITE" id="PS50082">
    <property type="entry name" value="WD_REPEATS_2"/>
    <property type="match status" value="6"/>
</dbReference>
<keyword evidence="6" id="KW-1185">Reference proteome</keyword>
<sequence length="375" mass="41141">MDEDFAYEISLIAELPGHEDRAWHIAWNPTKPILASCSSDKTVRLYGYIPSADNFNFLTSIPTGHTKTVRSIAWAPSGNTLATASFDSNVGIWEREDGEEWECVSLLEGHETECKSVGYSSTGTLLASCSRDKSVWVWEGVSRGNALFIHAFTIDLPRSLESSTIHFGTAAFCSISFFLDSSPILIHTYHLVQPDADFECLGVIMEHSQDVKCVAWHPTEEILASGSYDDTIKLYVDDPEDDWFCCATLTGHKSTVWALAWSPNGQYLASGSDDKTVLVLEGHERPVYSVSWGKGKGAGVGWLASAGGDGVIRVWELAEQSAGGLLEHRMIAKLESAHDVYDLNAVVWCPRDGLEDTLATAGDDGICKVWKLTPR</sequence>
<dbReference type="InterPro" id="IPR001680">
    <property type="entry name" value="WD40_rpt"/>
</dbReference>
<dbReference type="CDD" id="cd00200">
    <property type="entry name" value="WD40"/>
    <property type="match status" value="1"/>
</dbReference>
<dbReference type="PROSITE" id="PS50294">
    <property type="entry name" value="WD_REPEATS_REGION"/>
    <property type="match status" value="6"/>
</dbReference>
<feature type="repeat" description="WD" evidence="4">
    <location>
        <begin position="107"/>
        <end position="139"/>
    </location>
</feature>
<dbReference type="Proteomes" id="UP001175227">
    <property type="component" value="Unassembled WGS sequence"/>
</dbReference>
<evidence type="ECO:0000313" key="6">
    <source>
        <dbReference type="Proteomes" id="UP001175227"/>
    </source>
</evidence>
<dbReference type="InterPro" id="IPR028608">
    <property type="entry name" value="CIAO1/Cia1"/>
</dbReference>
<evidence type="ECO:0000256" key="1">
    <source>
        <dbReference type="ARBA" id="ARBA00022574"/>
    </source>
</evidence>
<evidence type="ECO:0000256" key="2">
    <source>
        <dbReference type="ARBA" id="ARBA00022737"/>
    </source>
</evidence>